<organism evidence="1 2">
    <name type="scientific">Paenibacillus jilunlii</name>
    <dbReference type="NCBI Taxonomy" id="682956"/>
    <lineage>
        <taxon>Bacteria</taxon>
        <taxon>Bacillati</taxon>
        <taxon>Bacillota</taxon>
        <taxon>Bacilli</taxon>
        <taxon>Bacillales</taxon>
        <taxon>Paenibacillaceae</taxon>
        <taxon>Paenibacillus</taxon>
    </lineage>
</organism>
<protein>
    <submittedName>
        <fullName evidence="1">Uncharacterized protein</fullName>
    </submittedName>
</protein>
<accession>A0A1H0A3N8</accession>
<evidence type="ECO:0000313" key="1">
    <source>
        <dbReference type="EMBL" id="SDN28045.1"/>
    </source>
</evidence>
<proteinExistence type="predicted"/>
<name>A0A1H0A3N8_9BACL</name>
<gene>
    <name evidence="1" type="ORF">SAMN05216191_13449</name>
</gene>
<reference evidence="1 2" key="1">
    <citation type="submission" date="2016-10" db="EMBL/GenBank/DDBJ databases">
        <authorList>
            <person name="de Groot N.N."/>
        </authorList>
    </citation>
    <scope>NUCLEOTIDE SEQUENCE [LARGE SCALE GENOMIC DNA]</scope>
    <source>
        <strain evidence="1 2">CGMCC 1.10239</strain>
    </source>
</reference>
<dbReference type="AlphaFoldDB" id="A0A1H0A3N8"/>
<sequence length="50" mass="6110">MIPQDRTFYLEMAKLKPKDRRWVMTCFKNYARVWRREQAAMQGSPLKVAY</sequence>
<dbReference type="Proteomes" id="UP000182783">
    <property type="component" value="Unassembled WGS sequence"/>
</dbReference>
<evidence type="ECO:0000313" key="2">
    <source>
        <dbReference type="Proteomes" id="UP000182783"/>
    </source>
</evidence>
<dbReference type="EMBL" id="FNGM01000034">
    <property type="protein sequence ID" value="SDN28045.1"/>
    <property type="molecule type" value="Genomic_DNA"/>
</dbReference>